<dbReference type="AlphaFoldDB" id="A0A4S4FKX2"/>
<gene>
    <name evidence="2" type="ORF">E6C64_14380</name>
</gene>
<organism evidence="2 3">
    <name type="scientific">Naasia lichenicola</name>
    <dbReference type="NCBI Taxonomy" id="2565933"/>
    <lineage>
        <taxon>Bacteria</taxon>
        <taxon>Bacillati</taxon>
        <taxon>Actinomycetota</taxon>
        <taxon>Actinomycetes</taxon>
        <taxon>Micrococcales</taxon>
        <taxon>Microbacteriaceae</taxon>
        <taxon>Naasia</taxon>
    </lineage>
</organism>
<evidence type="ECO:0000313" key="3">
    <source>
        <dbReference type="Proteomes" id="UP000309133"/>
    </source>
</evidence>
<dbReference type="InterPro" id="IPR024083">
    <property type="entry name" value="Fumarase/histidase_N"/>
</dbReference>
<evidence type="ECO:0000256" key="1">
    <source>
        <dbReference type="ARBA" id="ARBA00023239"/>
    </source>
</evidence>
<dbReference type="Gene3D" id="1.20.200.10">
    <property type="entry name" value="Fumarase/aspartase (Central domain)"/>
    <property type="match status" value="1"/>
</dbReference>
<keyword evidence="3" id="KW-1185">Reference proteome</keyword>
<dbReference type="SUPFAM" id="SSF48557">
    <property type="entry name" value="L-aspartase-like"/>
    <property type="match status" value="1"/>
</dbReference>
<dbReference type="Proteomes" id="UP000309133">
    <property type="component" value="Unassembled WGS sequence"/>
</dbReference>
<dbReference type="InterPro" id="IPR008948">
    <property type="entry name" value="L-Aspartase-like"/>
</dbReference>
<keyword evidence="1 2" id="KW-0456">Lyase</keyword>
<name>A0A4S4FKX2_9MICO</name>
<reference evidence="2 3" key="1">
    <citation type="submission" date="2019-04" db="EMBL/GenBank/DDBJ databases">
        <authorList>
            <person name="Jiang L."/>
        </authorList>
    </citation>
    <scope>NUCLEOTIDE SEQUENCE [LARGE SCALE GENOMIC DNA]</scope>
    <source>
        <strain evidence="2 3">YIM 131853</strain>
    </source>
</reference>
<protein>
    <submittedName>
        <fullName evidence="2">Aromatic amino acid lyase</fullName>
    </submittedName>
</protein>
<dbReference type="PANTHER" id="PTHR10362">
    <property type="entry name" value="HISTIDINE AMMONIA-LYASE"/>
    <property type="match status" value="1"/>
</dbReference>
<dbReference type="EMBL" id="SSSM01000005">
    <property type="protein sequence ID" value="THG29836.1"/>
    <property type="molecule type" value="Genomic_DNA"/>
</dbReference>
<comment type="caution">
    <text evidence="2">The sequence shown here is derived from an EMBL/GenBank/DDBJ whole genome shotgun (WGS) entry which is preliminary data.</text>
</comment>
<dbReference type="Gene3D" id="1.10.275.10">
    <property type="entry name" value="Fumarase/aspartase (N-terminal domain)"/>
    <property type="match status" value="1"/>
</dbReference>
<dbReference type="InterPro" id="IPR001106">
    <property type="entry name" value="Aromatic_Lyase"/>
</dbReference>
<proteinExistence type="predicted"/>
<evidence type="ECO:0000313" key="2">
    <source>
        <dbReference type="EMBL" id="THG29836.1"/>
    </source>
</evidence>
<accession>A0A4S4FKX2</accession>
<sequence length="556" mass="56494">MRSRRTSASWARRSAATASCSPARCIPRSCTARSTRSSQSCGDRASCARSSATAACAPICRTSDGATVTDAVVVGDARLTLEHVVAVAALGAEVALSDSARTRISAARAVVEAHLAAETPVYGLNRELGAGRNVVVDDVVSFQLRVLRNHDAGIGELLTGEQVRASVFTRVAGFSWGGAGVRPEWATAWIALLNAGIVPAVRRVGSVGAADLTTLAAIARVVAGEGSVLADGDLVPAADALADAGVLPVLPAASEALASLSSNAYSVGVGALAAARAERLPALADLVTALTIEAVAGQSDGGSLRPFDPAVNGLRPAQAASAARIRTWLTAGRAASRVSASVQDAVSIRSAPQINAALADRVAALRAEIELLLNASTENPLVAGDAMAPNGNFQITALAVEFDALRVAIAHVAVASERRSVVLSALQRPHRRSGASRVPGLLLYTASSLVAELRHLADPVSLTGGSLSEGVEDVSSSAALALQLLERSISLAESALAIEGVLAAELIALSDPQPADALDSILGQLDRLRTGAPEADALVRDSLAALLAASQVALEA</sequence>
<dbReference type="GO" id="GO:0016841">
    <property type="term" value="F:ammonia-lyase activity"/>
    <property type="evidence" value="ECO:0007669"/>
    <property type="project" value="UniProtKB-ARBA"/>
</dbReference>
<dbReference type="Pfam" id="PF00221">
    <property type="entry name" value="Lyase_aromatic"/>
    <property type="match status" value="1"/>
</dbReference>